<feature type="transmembrane region" description="Helical" evidence="3">
    <location>
        <begin position="117"/>
        <end position="135"/>
    </location>
</feature>
<dbReference type="CDD" id="cd01949">
    <property type="entry name" value="GGDEF"/>
    <property type="match status" value="1"/>
</dbReference>
<feature type="transmembrane region" description="Helical" evidence="3">
    <location>
        <begin position="141"/>
        <end position="161"/>
    </location>
</feature>
<evidence type="ECO:0000256" key="1">
    <source>
        <dbReference type="ARBA" id="ARBA00012528"/>
    </source>
</evidence>
<dbReference type="RefSeq" id="WP_126573343.1">
    <property type="nucleotide sequence ID" value="NZ_RXZH01000002.1"/>
</dbReference>
<reference evidence="5 6" key="1">
    <citation type="submission" date="2018-12" db="EMBL/GenBank/DDBJ databases">
        <title>Vibrio sp. isolated from China Sea.</title>
        <authorList>
            <person name="Li Y."/>
        </authorList>
    </citation>
    <scope>NUCLEOTIDE SEQUENCE [LARGE SCALE GENOMIC DNA]</scope>
    <source>
        <strain evidence="5 6">BEI207</strain>
    </source>
</reference>
<dbReference type="Proteomes" id="UP000268973">
    <property type="component" value="Unassembled WGS sequence"/>
</dbReference>
<dbReference type="InterPro" id="IPR000160">
    <property type="entry name" value="GGDEF_dom"/>
</dbReference>
<dbReference type="InterPro" id="IPR050469">
    <property type="entry name" value="Diguanylate_Cyclase"/>
</dbReference>
<protein>
    <recommendedName>
        <fullName evidence="1">diguanylate cyclase</fullName>
        <ecNumber evidence="1">2.7.7.65</ecNumber>
    </recommendedName>
</protein>
<keyword evidence="3" id="KW-1133">Transmembrane helix</keyword>
<evidence type="ECO:0000313" key="5">
    <source>
        <dbReference type="EMBL" id="RTZ16516.1"/>
    </source>
</evidence>
<dbReference type="AlphaFoldDB" id="A0A432CYN5"/>
<dbReference type="SUPFAM" id="SSF55073">
    <property type="entry name" value="Nucleotide cyclase"/>
    <property type="match status" value="1"/>
</dbReference>
<evidence type="ECO:0000313" key="6">
    <source>
        <dbReference type="Proteomes" id="UP000268973"/>
    </source>
</evidence>
<gene>
    <name evidence="5" type="ORF">EJ063_06870</name>
</gene>
<dbReference type="PANTHER" id="PTHR45138:SF9">
    <property type="entry name" value="DIGUANYLATE CYCLASE DGCM-RELATED"/>
    <property type="match status" value="1"/>
</dbReference>
<dbReference type="InterPro" id="IPR043128">
    <property type="entry name" value="Rev_trsase/Diguanyl_cyclase"/>
</dbReference>
<dbReference type="GO" id="GO:0052621">
    <property type="term" value="F:diguanylate cyclase activity"/>
    <property type="evidence" value="ECO:0007669"/>
    <property type="project" value="UniProtKB-EC"/>
</dbReference>
<comment type="catalytic activity">
    <reaction evidence="2">
        <text>2 GTP = 3',3'-c-di-GMP + 2 diphosphate</text>
        <dbReference type="Rhea" id="RHEA:24898"/>
        <dbReference type="ChEBI" id="CHEBI:33019"/>
        <dbReference type="ChEBI" id="CHEBI:37565"/>
        <dbReference type="ChEBI" id="CHEBI:58805"/>
        <dbReference type="EC" id="2.7.7.65"/>
    </reaction>
</comment>
<comment type="caution">
    <text evidence="5">The sequence shown here is derived from an EMBL/GenBank/DDBJ whole genome shotgun (WGS) entry which is preliminary data.</text>
</comment>
<proteinExistence type="predicted"/>
<keyword evidence="3" id="KW-0812">Transmembrane</keyword>
<dbReference type="Pfam" id="PF00990">
    <property type="entry name" value="GGDEF"/>
    <property type="match status" value="1"/>
</dbReference>
<evidence type="ECO:0000259" key="4">
    <source>
        <dbReference type="PROSITE" id="PS50887"/>
    </source>
</evidence>
<keyword evidence="6" id="KW-1185">Reference proteome</keyword>
<dbReference type="Gene3D" id="3.30.70.270">
    <property type="match status" value="1"/>
</dbReference>
<dbReference type="NCBIfam" id="TIGR00254">
    <property type="entry name" value="GGDEF"/>
    <property type="match status" value="1"/>
</dbReference>
<accession>A0A432CYN5</accession>
<dbReference type="EC" id="2.7.7.65" evidence="1"/>
<sequence length="336" mass="38109">MTTEFINTSTIRDNVLKNVSILLGLFVLVVASINMFLTYNYILGAIELVISMTFFQIYYKVRNYQSLAWQPAFVASLITVGLLYGFYHTKPSSAIVMWVYVLPPLYQLMFNRVIGSVATFAMLVATSIIYFPGLFNDDVYPFSFINFAIPYTMIWAIAYNHEIVRVGVQKRLEQMARTDSLTGAFNHLALYQDTSSKLHFCAVSHLLHFDLDWFKKINDTYGHSVGDEVLKTIVQRVQSTLTNSRIYRIGGEEFCVIFCANDMTEAKQMSETLRESIESLVFEPDIRVTISGGLIALPNECKNEDLDLALKSTDRALYRAKASGRNVIYAAETSLL</sequence>
<feature type="transmembrane region" description="Helical" evidence="3">
    <location>
        <begin position="66"/>
        <end position="87"/>
    </location>
</feature>
<feature type="domain" description="GGDEF" evidence="4">
    <location>
        <begin position="202"/>
        <end position="333"/>
    </location>
</feature>
<feature type="transmembrane region" description="Helical" evidence="3">
    <location>
        <begin position="15"/>
        <end position="33"/>
    </location>
</feature>
<organism evidence="5 6">
    <name type="scientific">Vibrio aquaticus</name>
    <dbReference type="NCBI Taxonomy" id="2496559"/>
    <lineage>
        <taxon>Bacteria</taxon>
        <taxon>Pseudomonadati</taxon>
        <taxon>Pseudomonadota</taxon>
        <taxon>Gammaproteobacteria</taxon>
        <taxon>Vibrionales</taxon>
        <taxon>Vibrionaceae</taxon>
        <taxon>Vibrio</taxon>
    </lineage>
</organism>
<dbReference type="InterPro" id="IPR048435">
    <property type="entry name" value="MASE6"/>
</dbReference>
<evidence type="ECO:0000256" key="2">
    <source>
        <dbReference type="ARBA" id="ARBA00034247"/>
    </source>
</evidence>
<name>A0A432CYN5_9VIBR</name>
<dbReference type="InterPro" id="IPR029787">
    <property type="entry name" value="Nucleotide_cyclase"/>
</dbReference>
<dbReference type="PANTHER" id="PTHR45138">
    <property type="entry name" value="REGULATORY COMPONENTS OF SENSORY TRANSDUCTION SYSTEM"/>
    <property type="match status" value="1"/>
</dbReference>
<keyword evidence="3" id="KW-0472">Membrane</keyword>
<dbReference type="OrthoDB" id="9812260at2"/>
<evidence type="ECO:0000256" key="3">
    <source>
        <dbReference type="SAM" id="Phobius"/>
    </source>
</evidence>
<dbReference type="SMART" id="SM00267">
    <property type="entry name" value="GGDEF"/>
    <property type="match status" value="1"/>
</dbReference>
<dbReference type="Pfam" id="PF20966">
    <property type="entry name" value="MASE6"/>
    <property type="match status" value="1"/>
</dbReference>
<dbReference type="EMBL" id="RXZH01000002">
    <property type="protein sequence ID" value="RTZ16516.1"/>
    <property type="molecule type" value="Genomic_DNA"/>
</dbReference>
<dbReference type="PROSITE" id="PS50887">
    <property type="entry name" value="GGDEF"/>
    <property type="match status" value="1"/>
</dbReference>